<gene>
    <name evidence="2" type="ORF">GCM10011399_10070</name>
</gene>
<dbReference type="EMBL" id="BMGP01000002">
    <property type="protein sequence ID" value="GGF18352.1"/>
    <property type="molecule type" value="Genomic_DNA"/>
</dbReference>
<dbReference type="InterPro" id="IPR018659">
    <property type="entry name" value="DUF2090"/>
</dbReference>
<dbReference type="SUPFAM" id="SSF51569">
    <property type="entry name" value="Aldolase"/>
    <property type="match status" value="1"/>
</dbReference>
<evidence type="ECO:0000259" key="1">
    <source>
        <dbReference type="Pfam" id="PF09863"/>
    </source>
</evidence>
<protein>
    <recommendedName>
        <fullName evidence="1">DUF2090 domain-containing protein</fullName>
    </recommendedName>
</protein>
<dbReference type="Proteomes" id="UP000598775">
    <property type="component" value="Unassembled WGS sequence"/>
</dbReference>
<accession>A0A917B4K0</accession>
<dbReference type="InterPro" id="IPR013785">
    <property type="entry name" value="Aldolase_TIM"/>
</dbReference>
<evidence type="ECO:0000313" key="2">
    <source>
        <dbReference type="EMBL" id="GGF18352.1"/>
    </source>
</evidence>
<reference evidence="2 3" key="1">
    <citation type="journal article" date="2014" name="Int. J. Syst. Evol. Microbiol.">
        <title>Complete genome sequence of Corynebacterium casei LMG S-19264T (=DSM 44701T), isolated from a smear-ripened cheese.</title>
        <authorList>
            <consortium name="US DOE Joint Genome Institute (JGI-PGF)"/>
            <person name="Walter F."/>
            <person name="Albersmeier A."/>
            <person name="Kalinowski J."/>
            <person name="Ruckert C."/>
        </authorList>
    </citation>
    <scope>NUCLEOTIDE SEQUENCE [LARGE SCALE GENOMIC DNA]</scope>
    <source>
        <strain evidence="2 3">CGMCC 1.12976</strain>
    </source>
</reference>
<proteinExistence type="predicted"/>
<organism evidence="2 3">
    <name type="scientific">Subtercola lobariae</name>
    <dbReference type="NCBI Taxonomy" id="1588641"/>
    <lineage>
        <taxon>Bacteria</taxon>
        <taxon>Bacillati</taxon>
        <taxon>Actinomycetota</taxon>
        <taxon>Actinomycetes</taxon>
        <taxon>Micrococcales</taxon>
        <taxon>Microbacteriaceae</taxon>
        <taxon>Subtercola</taxon>
    </lineage>
</organism>
<dbReference type="Gene3D" id="3.20.20.70">
    <property type="entry name" value="Aldolase class I"/>
    <property type="match status" value="1"/>
</dbReference>
<dbReference type="Pfam" id="PF09863">
    <property type="entry name" value="DUF2090"/>
    <property type="match status" value="1"/>
</dbReference>
<dbReference type="RefSeq" id="WP_188674774.1">
    <property type="nucleotide sequence ID" value="NZ_BMGP01000002.1"/>
</dbReference>
<feature type="domain" description="DUF2090" evidence="1">
    <location>
        <begin position="15"/>
        <end position="295"/>
    </location>
</feature>
<evidence type="ECO:0000313" key="3">
    <source>
        <dbReference type="Proteomes" id="UP000598775"/>
    </source>
</evidence>
<keyword evidence="3" id="KW-1185">Reference proteome</keyword>
<sequence>MAFEMESGSASPYPMYMLAFDHRQVLRDMYPGYGVAELETTKMAVLDSLELIPQSVGSSQSLAFLVDEEYGADAARAARERGFYVAMPIEASRTPILQLQFPNDYRERFARLDPQCVKALVFHNPSDGAGRKLEQFDMLREIGQFAREQGRDYLLEILMIPTPEQLELANGKRGFRTQLFPELLVESIREMQEAGIEPDVWKVEGLESVEATQAVGNQAVSGGRDGVRCIVLGSGESQDTVNGWLANASAVPTFSGFAVGRTIWREPLADILAGKSRPAALETMANSFSELIAAFGREPGSGSR</sequence>
<name>A0A917B4K0_9MICO</name>
<comment type="caution">
    <text evidence="2">The sequence shown here is derived from an EMBL/GenBank/DDBJ whole genome shotgun (WGS) entry which is preliminary data.</text>
</comment>
<dbReference type="AlphaFoldDB" id="A0A917B4K0"/>